<evidence type="ECO:0000256" key="3">
    <source>
        <dbReference type="ARBA" id="ARBA00022448"/>
    </source>
</evidence>
<proteinExistence type="inferred from homology"/>
<accession>W0EWY1</accession>
<dbReference type="AlphaFoldDB" id="W0EWY1"/>
<dbReference type="RefSeq" id="WP_008584283.1">
    <property type="nucleotide sequence ID" value="NZ_CP007035.1"/>
</dbReference>
<keyword evidence="4" id="KW-1134">Transmembrane beta strand</keyword>
<dbReference type="EMBL" id="CP007035">
    <property type="protein sequence ID" value="AHF15330.1"/>
    <property type="molecule type" value="Genomic_DNA"/>
</dbReference>
<keyword evidence="5" id="KW-0812">Transmembrane</keyword>
<keyword evidence="6" id="KW-0472">Membrane</keyword>
<evidence type="ECO:0000256" key="1">
    <source>
        <dbReference type="ARBA" id="ARBA00004442"/>
    </source>
</evidence>
<dbReference type="STRING" id="929713.NIASO_09545"/>
<dbReference type="PANTHER" id="PTHR30026">
    <property type="entry name" value="OUTER MEMBRANE PROTEIN TOLC"/>
    <property type="match status" value="1"/>
</dbReference>
<organism evidence="9 10">
    <name type="scientific">Niabella soli DSM 19437</name>
    <dbReference type="NCBI Taxonomy" id="929713"/>
    <lineage>
        <taxon>Bacteria</taxon>
        <taxon>Pseudomonadati</taxon>
        <taxon>Bacteroidota</taxon>
        <taxon>Chitinophagia</taxon>
        <taxon>Chitinophagales</taxon>
        <taxon>Chitinophagaceae</taxon>
        <taxon>Niabella</taxon>
    </lineage>
</organism>
<dbReference type="GO" id="GO:0015562">
    <property type="term" value="F:efflux transmembrane transporter activity"/>
    <property type="evidence" value="ECO:0007669"/>
    <property type="project" value="InterPro"/>
</dbReference>
<gene>
    <name evidence="9" type="ORF">NIASO_09545</name>
</gene>
<evidence type="ECO:0000256" key="5">
    <source>
        <dbReference type="ARBA" id="ARBA00022692"/>
    </source>
</evidence>
<dbReference type="PANTHER" id="PTHR30026:SF20">
    <property type="entry name" value="OUTER MEMBRANE PROTEIN TOLC"/>
    <property type="match status" value="1"/>
</dbReference>
<evidence type="ECO:0000256" key="4">
    <source>
        <dbReference type="ARBA" id="ARBA00022452"/>
    </source>
</evidence>
<evidence type="ECO:0000313" key="9">
    <source>
        <dbReference type="EMBL" id="AHF15330.1"/>
    </source>
</evidence>
<keyword evidence="8" id="KW-0175">Coiled coil</keyword>
<dbReference type="OrthoDB" id="680214at2"/>
<dbReference type="GO" id="GO:0015288">
    <property type="term" value="F:porin activity"/>
    <property type="evidence" value="ECO:0007669"/>
    <property type="project" value="TreeGrafter"/>
</dbReference>
<feature type="coiled-coil region" evidence="8">
    <location>
        <begin position="201"/>
        <end position="228"/>
    </location>
</feature>
<dbReference type="InterPro" id="IPR051906">
    <property type="entry name" value="TolC-like"/>
</dbReference>
<evidence type="ECO:0000256" key="8">
    <source>
        <dbReference type="SAM" id="Coils"/>
    </source>
</evidence>
<dbReference type="GO" id="GO:1990281">
    <property type="term" value="C:efflux pump complex"/>
    <property type="evidence" value="ECO:0007669"/>
    <property type="project" value="TreeGrafter"/>
</dbReference>
<dbReference type="GO" id="GO:0009279">
    <property type="term" value="C:cell outer membrane"/>
    <property type="evidence" value="ECO:0007669"/>
    <property type="project" value="UniProtKB-SubCell"/>
</dbReference>
<evidence type="ECO:0000256" key="2">
    <source>
        <dbReference type="ARBA" id="ARBA00007613"/>
    </source>
</evidence>
<keyword evidence="3" id="KW-0813">Transport</keyword>
<evidence type="ECO:0000256" key="7">
    <source>
        <dbReference type="ARBA" id="ARBA00023237"/>
    </source>
</evidence>
<dbReference type="Gene3D" id="1.20.1600.10">
    <property type="entry name" value="Outer membrane efflux proteins (OEP)"/>
    <property type="match status" value="1"/>
</dbReference>
<sequence length="446" mass="48293">MNTRITTIAVFLSVIMVFNNPLSAQDIKKLSLKEAVELGLQNSKHLKIDQAKIQEATAAVDEAKNHQLPDVKVTGSYMRLTNANVDLKAAKSGGGSSSGSSGGSSVPTISQAMYGIANVSLPLYAGGKIRYGIQSAKYLLEAVRLNEGNDKNAIAYNLTEAYANLFKSAQLIGVIQENLVASQHRDSNFLQLENNGLMARNDRLKAQLQTSDIELQLLEAQNNNAIANVNMDLLLGLPENTVIEVDSSFVNGITEAQPVTYYEAQAIQNRKDMQALDYQEKAAQTGIKAARADYFPSLALTGGYIAADIPKVLTITNAINGGIGVQYSLSSLWKTGATIRKAKAQAQELTASRDLLTDNIRLEINRDYQNALLAKKKIDVNAQSLIQAEENYRITKNKYDNSLVTITDLLDANASLLSSRIKLLNAKADAALASQKLLEASGTLIK</sequence>
<keyword evidence="10" id="KW-1185">Reference proteome</keyword>
<evidence type="ECO:0000313" key="10">
    <source>
        <dbReference type="Proteomes" id="UP000003586"/>
    </source>
</evidence>
<dbReference type="eggNOG" id="COG1538">
    <property type="taxonomic scope" value="Bacteria"/>
</dbReference>
<dbReference type="Pfam" id="PF02321">
    <property type="entry name" value="OEP"/>
    <property type="match status" value="2"/>
</dbReference>
<reference evidence="9 10" key="1">
    <citation type="submission" date="2013-12" db="EMBL/GenBank/DDBJ databases">
        <authorList>
            <consortium name="DOE Joint Genome Institute"/>
            <person name="Eisen J."/>
            <person name="Huntemann M."/>
            <person name="Han J."/>
            <person name="Chen A."/>
            <person name="Kyrpides N."/>
            <person name="Mavromatis K."/>
            <person name="Markowitz V."/>
            <person name="Palaniappan K."/>
            <person name="Ivanova N."/>
            <person name="Schaumberg A."/>
            <person name="Pati A."/>
            <person name="Liolios K."/>
            <person name="Nordberg H.P."/>
            <person name="Cantor M.N."/>
            <person name="Hua S.X."/>
            <person name="Woyke T."/>
        </authorList>
    </citation>
    <scope>NUCLEOTIDE SEQUENCE [LARGE SCALE GENOMIC DNA]</scope>
    <source>
        <strain evidence="10">DSM 19437</strain>
    </source>
</reference>
<protein>
    <submittedName>
        <fullName evidence="9">Transporter</fullName>
    </submittedName>
</protein>
<dbReference type="InterPro" id="IPR003423">
    <property type="entry name" value="OMP_efflux"/>
</dbReference>
<comment type="subcellular location">
    <subcellularLocation>
        <location evidence="1">Cell outer membrane</location>
    </subcellularLocation>
</comment>
<dbReference type="Proteomes" id="UP000003586">
    <property type="component" value="Chromosome"/>
</dbReference>
<dbReference type="HOGENOM" id="CLU_012817_10_4_10"/>
<dbReference type="SUPFAM" id="SSF56954">
    <property type="entry name" value="Outer membrane efflux proteins (OEP)"/>
    <property type="match status" value="1"/>
</dbReference>
<evidence type="ECO:0000256" key="6">
    <source>
        <dbReference type="ARBA" id="ARBA00023136"/>
    </source>
</evidence>
<comment type="similarity">
    <text evidence="2">Belongs to the outer membrane factor (OMF) (TC 1.B.17) family.</text>
</comment>
<keyword evidence="7" id="KW-0998">Cell outer membrane</keyword>
<dbReference type="KEGG" id="nso:NIASO_09545"/>
<name>W0EWY1_9BACT</name>